<dbReference type="PANTHER" id="PTHR12565">
    <property type="entry name" value="STEROL REGULATORY ELEMENT-BINDING PROTEIN"/>
    <property type="match status" value="1"/>
</dbReference>
<name>A0A2R6R5E4_ACTCC</name>
<comment type="subcellular location">
    <subcellularLocation>
        <location evidence="1">Nucleus</location>
    </subcellularLocation>
</comment>
<proteinExistence type="predicted"/>
<dbReference type="AlphaFoldDB" id="A0A2R6R5E4"/>
<dbReference type="SUPFAM" id="SSF47459">
    <property type="entry name" value="HLH, helix-loop-helix DNA-binding domain"/>
    <property type="match status" value="1"/>
</dbReference>
<sequence>MDNGGDGELGCENRGCGGLLDCSYLGNFVPLPLDEVLGVNSSVSGNWTPIDALEYNTEFVTSSISCHGLIDNSYVDIQKSQAELEPNMACFGSGTFSEMDRFFIEHRSRLIVNFGCSADYHLEGSGNKNEMPQSSTHNYAQSQEDCKLLDAGTTKFSPDRKKKRKVCDDRSQFARLKNMKIEKDQCTGEQYEEKTKPEHKPVPKTCSQNVGKEVKDSSTSGDAPKEDYVHVRAKRGQATNSHSLAERVRREKIRERMKFLQDLVPGCNKITGKAVMLDEIINYVLSLQRQVERLHASGKGATFAFLSSFFVLASRNDCPAVSDMDLFLSMKLSIGYPETNVEPEQILSRDIHYSQGGGAAILGDPGTSSYPNELLQGAANIESPVPNVMSVWENEFQTTRQMECIYDGARDEPERNGRLCFIDIKL</sequence>
<dbReference type="PROSITE" id="PS50888">
    <property type="entry name" value="BHLH"/>
    <property type="match status" value="1"/>
</dbReference>
<organism evidence="7 8">
    <name type="scientific">Actinidia chinensis var. chinensis</name>
    <name type="common">Chinese soft-hair kiwi</name>
    <dbReference type="NCBI Taxonomy" id="1590841"/>
    <lineage>
        <taxon>Eukaryota</taxon>
        <taxon>Viridiplantae</taxon>
        <taxon>Streptophyta</taxon>
        <taxon>Embryophyta</taxon>
        <taxon>Tracheophyta</taxon>
        <taxon>Spermatophyta</taxon>
        <taxon>Magnoliopsida</taxon>
        <taxon>eudicotyledons</taxon>
        <taxon>Gunneridae</taxon>
        <taxon>Pentapetalae</taxon>
        <taxon>asterids</taxon>
        <taxon>Ericales</taxon>
        <taxon>Actinidiaceae</taxon>
        <taxon>Actinidia</taxon>
    </lineage>
</organism>
<feature type="compositionally biased region" description="Basic and acidic residues" evidence="5">
    <location>
        <begin position="188"/>
        <end position="201"/>
    </location>
</feature>
<reference evidence="8" key="2">
    <citation type="journal article" date="2018" name="BMC Genomics">
        <title>A manually annotated Actinidia chinensis var. chinensis (kiwifruit) genome highlights the challenges associated with draft genomes and gene prediction in plants.</title>
        <authorList>
            <person name="Pilkington S.M."/>
            <person name="Crowhurst R."/>
            <person name="Hilario E."/>
            <person name="Nardozza S."/>
            <person name="Fraser L."/>
            <person name="Peng Y."/>
            <person name="Gunaseelan K."/>
            <person name="Simpson R."/>
            <person name="Tahir J."/>
            <person name="Deroles S.C."/>
            <person name="Templeton K."/>
            <person name="Luo Z."/>
            <person name="Davy M."/>
            <person name="Cheng C."/>
            <person name="McNeilage M."/>
            <person name="Scaglione D."/>
            <person name="Liu Y."/>
            <person name="Zhang Q."/>
            <person name="Datson P."/>
            <person name="De Silva N."/>
            <person name="Gardiner S.E."/>
            <person name="Bassett H."/>
            <person name="Chagne D."/>
            <person name="McCallum J."/>
            <person name="Dzierzon H."/>
            <person name="Deng C."/>
            <person name="Wang Y.Y."/>
            <person name="Barron L."/>
            <person name="Manako K."/>
            <person name="Bowen J."/>
            <person name="Foster T.M."/>
            <person name="Erridge Z.A."/>
            <person name="Tiffin H."/>
            <person name="Waite C.N."/>
            <person name="Davies K.M."/>
            <person name="Grierson E.P."/>
            <person name="Laing W.A."/>
            <person name="Kirk R."/>
            <person name="Chen X."/>
            <person name="Wood M."/>
            <person name="Montefiori M."/>
            <person name="Brummell D.A."/>
            <person name="Schwinn K.E."/>
            <person name="Catanach A."/>
            <person name="Fullerton C."/>
            <person name="Li D."/>
            <person name="Meiyalaghan S."/>
            <person name="Nieuwenhuizen N."/>
            <person name="Read N."/>
            <person name="Prakash R."/>
            <person name="Hunter D."/>
            <person name="Zhang H."/>
            <person name="McKenzie M."/>
            <person name="Knabel M."/>
            <person name="Harris A."/>
            <person name="Allan A.C."/>
            <person name="Gleave A."/>
            <person name="Chen A."/>
            <person name="Janssen B.J."/>
            <person name="Plunkett B."/>
            <person name="Ampomah-Dwamena C."/>
            <person name="Voogd C."/>
            <person name="Leif D."/>
            <person name="Lafferty D."/>
            <person name="Souleyre E.J.F."/>
            <person name="Varkonyi-Gasic E."/>
            <person name="Gambi F."/>
            <person name="Hanley J."/>
            <person name="Yao J.L."/>
            <person name="Cheung J."/>
            <person name="David K.M."/>
            <person name="Warren B."/>
            <person name="Marsh K."/>
            <person name="Snowden K.C."/>
            <person name="Lin-Wang K."/>
            <person name="Brian L."/>
            <person name="Martinez-Sanchez M."/>
            <person name="Wang M."/>
            <person name="Ileperuma N."/>
            <person name="Macnee N."/>
            <person name="Campin R."/>
            <person name="McAtee P."/>
            <person name="Drummond R.S.M."/>
            <person name="Espley R.V."/>
            <person name="Ireland H.S."/>
            <person name="Wu R."/>
            <person name="Atkinson R.G."/>
            <person name="Karunairetnam S."/>
            <person name="Bulley S."/>
            <person name="Chunkath S."/>
            <person name="Hanley Z."/>
            <person name="Storey R."/>
            <person name="Thrimawithana A.H."/>
            <person name="Thomson S."/>
            <person name="David C."/>
            <person name="Testolin R."/>
            <person name="Huang H."/>
            <person name="Hellens R.P."/>
            <person name="Schaffer R.J."/>
        </authorList>
    </citation>
    <scope>NUCLEOTIDE SEQUENCE [LARGE SCALE GENOMIC DNA]</scope>
    <source>
        <strain evidence="8">cv. Red5</strain>
    </source>
</reference>
<feature type="region of interest" description="Disordered" evidence="5">
    <location>
        <begin position="188"/>
        <end position="224"/>
    </location>
</feature>
<gene>
    <name evidence="7" type="ORF">CEY00_Acc10248</name>
</gene>
<dbReference type="Gene3D" id="4.10.280.10">
    <property type="entry name" value="Helix-loop-helix DNA-binding domain"/>
    <property type="match status" value="1"/>
</dbReference>
<dbReference type="PANTHER" id="PTHR12565:SF458">
    <property type="entry name" value="TRANSCRIPTION FACTOR BHLH49"/>
    <property type="match status" value="1"/>
</dbReference>
<evidence type="ECO:0000313" key="8">
    <source>
        <dbReference type="Proteomes" id="UP000241394"/>
    </source>
</evidence>
<evidence type="ECO:0000256" key="1">
    <source>
        <dbReference type="ARBA" id="ARBA00004123"/>
    </source>
</evidence>
<evidence type="ECO:0000256" key="2">
    <source>
        <dbReference type="ARBA" id="ARBA00023015"/>
    </source>
</evidence>
<evidence type="ECO:0000313" key="7">
    <source>
        <dbReference type="EMBL" id="PSS21205.1"/>
    </source>
</evidence>
<dbReference type="STRING" id="1590841.A0A2R6R5E4"/>
<dbReference type="GO" id="GO:0005634">
    <property type="term" value="C:nucleus"/>
    <property type="evidence" value="ECO:0007669"/>
    <property type="project" value="UniProtKB-SubCell"/>
</dbReference>
<keyword evidence="8" id="KW-1185">Reference proteome</keyword>
<dbReference type="GO" id="GO:0046983">
    <property type="term" value="F:protein dimerization activity"/>
    <property type="evidence" value="ECO:0007669"/>
    <property type="project" value="InterPro"/>
</dbReference>
<dbReference type="Pfam" id="PF00010">
    <property type="entry name" value="HLH"/>
    <property type="match status" value="1"/>
</dbReference>
<feature type="domain" description="BHLH" evidence="6">
    <location>
        <begin position="237"/>
        <end position="287"/>
    </location>
</feature>
<comment type="caution">
    <text evidence="7">The sequence shown here is derived from an EMBL/GenBank/DDBJ whole genome shotgun (WGS) entry which is preliminary data.</text>
</comment>
<protein>
    <submittedName>
        <fullName evidence="7">Transcription factor bHLH74 like</fullName>
    </submittedName>
</protein>
<keyword evidence="4" id="KW-0539">Nucleus</keyword>
<dbReference type="OrthoDB" id="1609391at2759"/>
<keyword evidence="3" id="KW-0804">Transcription</keyword>
<dbReference type="InterPro" id="IPR011598">
    <property type="entry name" value="bHLH_dom"/>
</dbReference>
<accession>A0A2R6R5E4</accession>
<dbReference type="InParanoid" id="A0A2R6R5E4"/>
<evidence type="ECO:0000256" key="4">
    <source>
        <dbReference type="ARBA" id="ARBA00023242"/>
    </source>
</evidence>
<evidence type="ECO:0000259" key="6">
    <source>
        <dbReference type="PROSITE" id="PS50888"/>
    </source>
</evidence>
<dbReference type="SMART" id="SM00353">
    <property type="entry name" value="HLH"/>
    <property type="match status" value="1"/>
</dbReference>
<keyword evidence="2" id="KW-0805">Transcription regulation</keyword>
<dbReference type="InterPro" id="IPR036638">
    <property type="entry name" value="HLH_DNA-bd_sf"/>
</dbReference>
<evidence type="ECO:0000256" key="3">
    <source>
        <dbReference type="ARBA" id="ARBA00023163"/>
    </source>
</evidence>
<dbReference type="Gramene" id="PSS21205">
    <property type="protein sequence ID" value="PSS21205"/>
    <property type="gene ID" value="CEY00_Acc10248"/>
</dbReference>
<dbReference type="InterPro" id="IPR024097">
    <property type="entry name" value="bHLH_ZIP_TF"/>
</dbReference>
<reference evidence="7 8" key="1">
    <citation type="submission" date="2017-07" db="EMBL/GenBank/DDBJ databases">
        <title>An improved, manually edited Actinidia chinensis var. chinensis (kiwifruit) genome highlights the challenges associated with draft genomes and gene prediction in plants.</title>
        <authorList>
            <person name="Pilkington S."/>
            <person name="Crowhurst R."/>
            <person name="Hilario E."/>
            <person name="Nardozza S."/>
            <person name="Fraser L."/>
            <person name="Peng Y."/>
            <person name="Gunaseelan K."/>
            <person name="Simpson R."/>
            <person name="Tahir J."/>
            <person name="Deroles S."/>
            <person name="Templeton K."/>
            <person name="Luo Z."/>
            <person name="Davy M."/>
            <person name="Cheng C."/>
            <person name="Mcneilage M."/>
            <person name="Scaglione D."/>
            <person name="Liu Y."/>
            <person name="Zhang Q."/>
            <person name="Datson P."/>
            <person name="De Silva N."/>
            <person name="Gardiner S."/>
            <person name="Bassett H."/>
            <person name="Chagne D."/>
            <person name="Mccallum J."/>
            <person name="Dzierzon H."/>
            <person name="Deng C."/>
            <person name="Wang Y.-Y."/>
            <person name="Barron N."/>
            <person name="Manako K."/>
            <person name="Bowen J."/>
            <person name="Foster T."/>
            <person name="Erridge Z."/>
            <person name="Tiffin H."/>
            <person name="Waite C."/>
            <person name="Davies K."/>
            <person name="Grierson E."/>
            <person name="Laing W."/>
            <person name="Kirk R."/>
            <person name="Chen X."/>
            <person name="Wood M."/>
            <person name="Montefiori M."/>
            <person name="Brummell D."/>
            <person name="Schwinn K."/>
            <person name="Catanach A."/>
            <person name="Fullerton C."/>
            <person name="Li D."/>
            <person name="Meiyalaghan S."/>
            <person name="Nieuwenhuizen N."/>
            <person name="Read N."/>
            <person name="Prakash R."/>
            <person name="Hunter D."/>
            <person name="Zhang H."/>
            <person name="Mckenzie M."/>
            <person name="Knabel M."/>
            <person name="Harris A."/>
            <person name="Allan A."/>
            <person name="Chen A."/>
            <person name="Janssen B."/>
            <person name="Plunkett B."/>
            <person name="Dwamena C."/>
            <person name="Voogd C."/>
            <person name="Leif D."/>
            <person name="Lafferty D."/>
            <person name="Souleyre E."/>
            <person name="Varkonyi-Gasic E."/>
            <person name="Gambi F."/>
            <person name="Hanley J."/>
            <person name="Yao J.-L."/>
            <person name="Cheung J."/>
            <person name="David K."/>
            <person name="Warren B."/>
            <person name="Marsh K."/>
            <person name="Snowden K."/>
            <person name="Lin-Wang K."/>
            <person name="Brian L."/>
            <person name="Martinez-Sanchez M."/>
            <person name="Wang M."/>
            <person name="Ileperuma N."/>
            <person name="Macnee N."/>
            <person name="Campin R."/>
            <person name="Mcatee P."/>
            <person name="Drummond R."/>
            <person name="Espley R."/>
            <person name="Ireland H."/>
            <person name="Wu R."/>
            <person name="Atkinson R."/>
            <person name="Karunairetnam S."/>
            <person name="Bulley S."/>
            <person name="Chunkath S."/>
            <person name="Hanley Z."/>
            <person name="Storey R."/>
            <person name="Thrimawithana A."/>
            <person name="Thomson S."/>
            <person name="David C."/>
            <person name="Testolin R."/>
        </authorList>
    </citation>
    <scope>NUCLEOTIDE SEQUENCE [LARGE SCALE GENOMIC DNA]</scope>
    <source>
        <strain evidence="8">cv. Red5</strain>
        <tissue evidence="7">Young leaf</tissue>
    </source>
</reference>
<dbReference type="EMBL" id="NKQK01000009">
    <property type="protein sequence ID" value="PSS21205.1"/>
    <property type="molecule type" value="Genomic_DNA"/>
</dbReference>
<dbReference type="GO" id="GO:0003700">
    <property type="term" value="F:DNA-binding transcription factor activity"/>
    <property type="evidence" value="ECO:0007669"/>
    <property type="project" value="TreeGrafter"/>
</dbReference>
<dbReference type="Proteomes" id="UP000241394">
    <property type="component" value="Chromosome LG9"/>
</dbReference>
<evidence type="ECO:0000256" key="5">
    <source>
        <dbReference type="SAM" id="MobiDB-lite"/>
    </source>
</evidence>